<sequence>MSIYVVTTTEGGHVGDCDSPKFRKKRGVSGHMMSVQQTGREGIELKTESRCEIPRMVGKVIFFPIE</sequence>
<protein>
    <submittedName>
        <fullName evidence="1">Uncharacterized protein</fullName>
    </submittedName>
</protein>
<dbReference type="Proteomes" id="UP000784294">
    <property type="component" value="Unassembled WGS sequence"/>
</dbReference>
<reference evidence="1" key="1">
    <citation type="submission" date="2018-11" db="EMBL/GenBank/DDBJ databases">
        <authorList>
            <consortium name="Pathogen Informatics"/>
        </authorList>
    </citation>
    <scope>NUCLEOTIDE SEQUENCE</scope>
</reference>
<keyword evidence="2" id="KW-1185">Reference proteome</keyword>
<comment type="caution">
    <text evidence="1">The sequence shown here is derived from an EMBL/GenBank/DDBJ whole genome shotgun (WGS) entry which is preliminary data.</text>
</comment>
<organism evidence="1 2">
    <name type="scientific">Protopolystoma xenopodis</name>
    <dbReference type="NCBI Taxonomy" id="117903"/>
    <lineage>
        <taxon>Eukaryota</taxon>
        <taxon>Metazoa</taxon>
        <taxon>Spiralia</taxon>
        <taxon>Lophotrochozoa</taxon>
        <taxon>Platyhelminthes</taxon>
        <taxon>Monogenea</taxon>
        <taxon>Polyopisthocotylea</taxon>
        <taxon>Polystomatidea</taxon>
        <taxon>Polystomatidae</taxon>
        <taxon>Protopolystoma</taxon>
    </lineage>
</organism>
<accession>A0A448WVU2</accession>
<gene>
    <name evidence="1" type="ORF">PXEA_LOCUS14915</name>
</gene>
<dbReference type="AlphaFoldDB" id="A0A448WVU2"/>
<evidence type="ECO:0000313" key="1">
    <source>
        <dbReference type="EMBL" id="VEL21475.1"/>
    </source>
</evidence>
<evidence type="ECO:0000313" key="2">
    <source>
        <dbReference type="Proteomes" id="UP000784294"/>
    </source>
</evidence>
<dbReference type="EMBL" id="CAAALY010051502">
    <property type="protein sequence ID" value="VEL21475.1"/>
    <property type="molecule type" value="Genomic_DNA"/>
</dbReference>
<proteinExistence type="predicted"/>
<name>A0A448WVU2_9PLAT</name>